<dbReference type="InterPro" id="IPR008004">
    <property type="entry name" value="OCTOPUS-like"/>
</dbReference>
<name>A0A835DQM1_TETSI</name>
<dbReference type="PANTHER" id="PTHR31775">
    <property type="entry name" value="OS02G0117200 PROTEIN"/>
    <property type="match status" value="1"/>
</dbReference>
<protein>
    <recommendedName>
        <fullName evidence="8">Remorin C-terminal domain-containing protein</fullName>
    </recommendedName>
</protein>
<dbReference type="Pfam" id="PF03763">
    <property type="entry name" value="Remorin_C"/>
    <property type="match status" value="1"/>
</dbReference>
<comment type="caution">
    <text evidence="6">The sequence shown here is derived from an EMBL/GenBank/DDBJ whole genome shotgun (WGS) entry which is preliminary data.</text>
</comment>
<organism evidence="6 7">
    <name type="scientific">Tetracentron sinense</name>
    <name type="common">Spur-leaf</name>
    <dbReference type="NCBI Taxonomy" id="13715"/>
    <lineage>
        <taxon>Eukaryota</taxon>
        <taxon>Viridiplantae</taxon>
        <taxon>Streptophyta</taxon>
        <taxon>Embryophyta</taxon>
        <taxon>Tracheophyta</taxon>
        <taxon>Spermatophyta</taxon>
        <taxon>Magnoliopsida</taxon>
        <taxon>Trochodendrales</taxon>
        <taxon>Trochodendraceae</taxon>
        <taxon>Tetracentron</taxon>
    </lineage>
</organism>
<evidence type="ECO:0000313" key="6">
    <source>
        <dbReference type="EMBL" id="KAF8412276.1"/>
    </source>
</evidence>
<dbReference type="OrthoDB" id="684343at2759"/>
<evidence type="ECO:0008006" key="8">
    <source>
        <dbReference type="Google" id="ProtNLM"/>
    </source>
</evidence>
<dbReference type="Proteomes" id="UP000655225">
    <property type="component" value="Unassembled WGS sequence"/>
</dbReference>
<keyword evidence="2" id="KW-0175">Coiled coil</keyword>
<feature type="coiled-coil region" evidence="2">
    <location>
        <begin position="346"/>
        <end position="377"/>
    </location>
</feature>
<reference evidence="6 7" key="1">
    <citation type="submission" date="2020-04" db="EMBL/GenBank/DDBJ databases">
        <title>Plant Genome Project.</title>
        <authorList>
            <person name="Zhang R.-G."/>
        </authorList>
    </citation>
    <scope>NUCLEOTIDE SEQUENCE [LARGE SCALE GENOMIC DNA]</scope>
    <source>
        <strain evidence="6">YNK0</strain>
        <tissue evidence="6">Leaf</tissue>
    </source>
</reference>
<dbReference type="AlphaFoldDB" id="A0A835DQM1"/>
<accession>A0A835DQM1</accession>
<dbReference type="Pfam" id="PF05340">
    <property type="entry name" value="DUF740"/>
    <property type="match status" value="1"/>
</dbReference>
<evidence type="ECO:0000259" key="5">
    <source>
        <dbReference type="Pfam" id="PF03766"/>
    </source>
</evidence>
<keyword evidence="7" id="KW-1185">Reference proteome</keyword>
<feature type="domain" description="Remorin C-terminal" evidence="4">
    <location>
        <begin position="311"/>
        <end position="416"/>
    </location>
</feature>
<dbReference type="Pfam" id="PF03766">
    <property type="entry name" value="Remorin_N"/>
    <property type="match status" value="1"/>
</dbReference>
<feature type="compositionally biased region" description="Basic and acidic residues" evidence="3">
    <location>
        <begin position="107"/>
        <end position="119"/>
    </location>
</feature>
<dbReference type="PANTHER" id="PTHR31775:SF5">
    <property type="entry name" value="REMORIN 1.4"/>
    <property type="match status" value="1"/>
</dbReference>
<evidence type="ECO:0000256" key="1">
    <source>
        <dbReference type="ARBA" id="ARBA00005711"/>
    </source>
</evidence>
<feature type="domain" description="Remorin N-terminal" evidence="5">
    <location>
        <begin position="256"/>
        <end position="307"/>
    </location>
</feature>
<dbReference type="InterPro" id="IPR005516">
    <property type="entry name" value="Remorin_C"/>
</dbReference>
<proteinExistence type="inferred from homology"/>
<evidence type="ECO:0000313" key="7">
    <source>
        <dbReference type="Proteomes" id="UP000655225"/>
    </source>
</evidence>
<gene>
    <name evidence="6" type="ORF">HHK36_000237</name>
</gene>
<comment type="similarity">
    <text evidence="1">Belongs to the remorin family.</text>
</comment>
<dbReference type="InterPro" id="IPR005518">
    <property type="entry name" value="Remorin_N"/>
</dbReference>
<feature type="region of interest" description="Disordered" evidence="3">
    <location>
        <begin position="99"/>
        <end position="164"/>
    </location>
</feature>
<dbReference type="EMBL" id="JABCRI010000001">
    <property type="protein sequence ID" value="KAF8412276.1"/>
    <property type="molecule type" value="Genomic_DNA"/>
</dbReference>
<evidence type="ECO:0000259" key="4">
    <source>
        <dbReference type="Pfam" id="PF03763"/>
    </source>
</evidence>
<evidence type="ECO:0000256" key="3">
    <source>
        <dbReference type="SAM" id="MobiDB-lite"/>
    </source>
</evidence>
<evidence type="ECO:0000256" key="2">
    <source>
        <dbReference type="SAM" id="Coils"/>
    </source>
</evidence>
<sequence>MKKHGVGCDSATLKVQKSIGRQFRETQTKIADYGFGRRSCDTDPRLSLDVGRISFDDPWYSFDEPRASWDGYMIGRTFPRVPPMLSVVEDVPVLVPAHRADNQIPVEEPRNSINDDEKTPGGSAQTRDYCSDFSSSQRRRRSFDRSSSVRKTTPAVVAESSSGFTRRSFQGVRTSIHIDEARDQSYRCSIEEENAKIFAIKEHLEDPEQESQDCVWRIIAEFGEMMGEGEPKKVEAEAPLEPALPPAPVPVPVEATKDVGEEKTVVPLPEEKVDDSKAIAIVEKVPDSAGEKSSEGSINRDAVLARVETEKRLSLIKAWEENEKTKAENKAQNKLSAIGSWENSKKATVESQLKKIEEELEKKKARYVEKMKNKAALIHKAAEEKRAMVEAKRGEDLLKAEEMAAKYRATRNVPKKLLACFGG</sequence>